<evidence type="ECO:0000313" key="2">
    <source>
        <dbReference type="EMBL" id="KAJ2902948.1"/>
    </source>
</evidence>
<dbReference type="Proteomes" id="UP001201980">
    <property type="component" value="Unassembled WGS sequence"/>
</dbReference>
<feature type="region of interest" description="Disordered" evidence="1">
    <location>
        <begin position="158"/>
        <end position="180"/>
    </location>
</feature>
<keyword evidence="3" id="KW-1185">Reference proteome</keyword>
<comment type="caution">
    <text evidence="2">The sequence shown here is derived from an EMBL/GenBank/DDBJ whole genome shotgun (WGS) entry which is preliminary data.</text>
</comment>
<accession>A0AAD5RSY6</accession>
<protein>
    <submittedName>
        <fullName evidence="2">Uncharacterized protein</fullName>
    </submittedName>
</protein>
<dbReference type="EMBL" id="JAKWBI020000095">
    <property type="protein sequence ID" value="KAJ2902948.1"/>
    <property type="molecule type" value="Genomic_DNA"/>
</dbReference>
<organism evidence="2 3">
    <name type="scientific">Zalerion maritima</name>
    <dbReference type="NCBI Taxonomy" id="339359"/>
    <lineage>
        <taxon>Eukaryota</taxon>
        <taxon>Fungi</taxon>
        <taxon>Dikarya</taxon>
        <taxon>Ascomycota</taxon>
        <taxon>Pezizomycotina</taxon>
        <taxon>Sordariomycetes</taxon>
        <taxon>Lulworthiomycetidae</taxon>
        <taxon>Lulworthiales</taxon>
        <taxon>Lulworthiaceae</taxon>
        <taxon>Zalerion</taxon>
    </lineage>
</organism>
<feature type="region of interest" description="Disordered" evidence="1">
    <location>
        <begin position="1"/>
        <end position="89"/>
    </location>
</feature>
<proteinExistence type="predicted"/>
<reference evidence="2" key="1">
    <citation type="submission" date="2022-07" db="EMBL/GenBank/DDBJ databases">
        <title>Draft genome sequence of Zalerion maritima ATCC 34329, a (micro)plastics degrading marine fungus.</title>
        <authorList>
            <person name="Paco A."/>
            <person name="Goncalves M.F.M."/>
            <person name="Rocha-Santos T.A.P."/>
            <person name="Alves A."/>
        </authorList>
    </citation>
    <scope>NUCLEOTIDE SEQUENCE</scope>
    <source>
        <strain evidence="2">ATCC 34329</strain>
    </source>
</reference>
<feature type="compositionally biased region" description="Low complexity" evidence="1">
    <location>
        <begin position="1"/>
        <end position="16"/>
    </location>
</feature>
<feature type="compositionally biased region" description="Basic and acidic residues" evidence="1">
    <location>
        <begin position="158"/>
        <end position="168"/>
    </location>
</feature>
<evidence type="ECO:0000313" key="3">
    <source>
        <dbReference type="Proteomes" id="UP001201980"/>
    </source>
</evidence>
<feature type="compositionally biased region" description="Polar residues" evidence="1">
    <location>
        <begin position="21"/>
        <end position="42"/>
    </location>
</feature>
<feature type="compositionally biased region" description="Low complexity" evidence="1">
    <location>
        <begin position="43"/>
        <end position="56"/>
    </location>
</feature>
<sequence>MSSANTTTNTTGGQAQVEKLTVNTSPAPQAANGTTTAPSNAGSTDTSTSPTYTSSSLCGILPRLRNRSRSKNSPLPPELQDAKYVGNDPANQPRRVFLIRSNYVDVDLLYDYLDEIYGKDNYHLDTLNDQYSLRADRDLTYEEGRMLGVRTTIRYPDRIPTRTTDESGRPLTKKPQPGFT</sequence>
<gene>
    <name evidence="2" type="ORF">MKZ38_010600</name>
</gene>
<name>A0AAD5RSY6_9PEZI</name>
<dbReference type="AlphaFoldDB" id="A0AAD5RSY6"/>
<evidence type="ECO:0000256" key="1">
    <source>
        <dbReference type="SAM" id="MobiDB-lite"/>
    </source>
</evidence>